<dbReference type="EMBL" id="NAJO01000037">
    <property type="protein sequence ID" value="OQO00060.1"/>
    <property type="molecule type" value="Genomic_DNA"/>
</dbReference>
<dbReference type="PANTHER" id="PTHR28022">
    <property type="entry name" value="GPI MANNOSYLTRANSFERASE 2 SUBUNIT PGA1"/>
    <property type="match status" value="1"/>
</dbReference>
<keyword evidence="1" id="KW-0732">Signal</keyword>
<reference evidence="3" key="1">
    <citation type="submission" date="2017-03" db="EMBL/GenBank/DDBJ databases">
        <title>Genomes of endolithic fungi from Antarctica.</title>
        <authorList>
            <person name="Coleine C."/>
            <person name="Masonjones S."/>
            <person name="Stajich J.E."/>
        </authorList>
    </citation>
    <scope>NUCLEOTIDE SEQUENCE [LARGE SCALE GENOMIC DNA]</scope>
    <source>
        <strain evidence="3">CCFEE 5527</strain>
    </source>
</reference>
<dbReference type="Proteomes" id="UP000192596">
    <property type="component" value="Unassembled WGS sequence"/>
</dbReference>
<comment type="caution">
    <text evidence="2">The sequence shown here is derived from an EMBL/GenBank/DDBJ whole genome shotgun (WGS) entry which is preliminary data.</text>
</comment>
<dbReference type="InParanoid" id="A0A1V8SLV0"/>
<dbReference type="GO" id="GO:0000030">
    <property type="term" value="F:mannosyltransferase activity"/>
    <property type="evidence" value="ECO:0007669"/>
    <property type="project" value="TreeGrafter"/>
</dbReference>
<evidence type="ECO:0008006" key="4">
    <source>
        <dbReference type="Google" id="ProtNLM"/>
    </source>
</evidence>
<evidence type="ECO:0000313" key="2">
    <source>
        <dbReference type="EMBL" id="OQO00060.1"/>
    </source>
</evidence>
<evidence type="ECO:0000313" key="3">
    <source>
        <dbReference type="Proteomes" id="UP000192596"/>
    </source>
</evidence>
<sequence>MKLLGCIALVFAWAVTALANTEKVIFIAPSSIGLSDDSLSLAALQLSTITPEKRTIRTNIKVDFPTPESPDGLSHWYLLRTLNAGQRYELRVCWAAVQPTAFQIDTYEVAEVFDTPHLIQKLALYAERADRRTQNTTITSTRDGKESLLFLHVQAAADYFTTNKTRMLDPPFVDIDLILDPYLWNVFPQSLGPTAVYILVLAFGGCDDAQPIGNAATPSNSSTATLTTVPPRHPFYAMPSELIFDIVDLLPPEAFINLAFANYPLLSANGLAPALSRPRVAYITTNTRLPALFPLIRMPAEITLQIMRHLRPLDVMRFVVANYQDLARQGIAPPMTAEMIAQLRIAVGIRRGLG</sequence>
<dbReference type="GO" id="GO:0005789">
    <property type="term" value="C:endoplasmic reticulum membrane"/>
    <property type="evidence" value="ECO:0007669"/>
    <property type="project" value="TreeGrafter"/>
</dbReference>
<proteinExistence type="predicted"/>
<organism evidence="2 3">
    <name type="scientific">Cryoendolithus antarcticus</name>
    <dbReference type="NCBI Taxonomy" id="1507870"/>
    <lineage>
        <taxon>Eukaryota</taxon>
        <taxon>Fungi</taxon>
        <taxon>Dikarya</taxon>
        <taxon>Ascomycota</taxon>
        <taxon>Pezizomycotina</taxon>
        <taxon>Dothideomycetes</taxon>
        <taxon>Dothideomycetidae</taxon>
        <taxon>Cladosporiales</taxon>
        <taxon>Cladosporiaceae</taxon>
        <taxon>Cryoendolithus</taxon>
    </lineage>
</organism>
<dbReference type="GO" id="GO:0031501">
    <property type="term" value="C:mannosyltransferase complex"/>
    <property type="evidence" value="ECO:0007669"/>
    <property type="project" value="TreeGrafter"/>
</dbReference>
<name>A0A1V8SLV0_9PEZI</name>
<dbReference type="GO" id="GO:0006506">
    <property type="term" value="P:GPI anchor biosynthetic process"/>
    <property type="evidence" value="ECO:0007669"/>
    <property type="project" value="TreeGrafter"/>
</dbReference>
<evidence type="ECO:0000256" key="1">
    <source>
        <dbReference type="SAM" id="SignalP"/>
    </source>
</evidence>
<accession>A0A1V8SLV0</accession>
<dbReference type="PANTHER" id="PTHR28022:SF1">
    <property type="entry name" value="GPI MANNOSYLTRANSFERASE 2 SUBUNIT PGA1"/>
    <property type="match status" value="1"/>
</dbReference>
<dbReference type="AlphaFoldDB" id="A0A1V8SLV0"/>
<keyword evidence="3" id="KW-1185">Reference proteome</keyword>
<feature type="chain" id="PRO_5013297397" description="F-box domain-containing protein" evidence="1">
    <location>
        <begin position="20"/>
        <end position="354"/>
    </location>
</feature>
<protein>
    <recommendedName>
        <fullName evidence="4">F-box domain-containing protein</fullName>
    </recommendedName>
</protein>
<dbReference type="OrthoDB" id="3360032at2759"/>
<gene>
    <name evidence="2" type="ORF">B0A48_14263</name>
</gene>
<feature type="signal peptide" evidence="1">
    <location>
        <begin position="1"/>
        <end position="19"/>
    </location>
</feature>
<dbReference type="InterPro" id="IPR019433">
    <property type="entry name" value="GPI_ManTrfase_II_coact_Pga1"/>
</dbReference>